<dbReference type="Pfam" id="PF13302">
    <property type="entry name" value="Acetyltransf_3"/>
    <property type="match status" value="1"/>
</dbReference>
<organism evidence="2 3">
    <name type="scientific">Brevibacillus formosus</name>
    <dbReference type="NCBI Taxonomy" id="54913"/>
    <lineage>
        <taxon>Bacteria</taxon>
        <taxon>Bacillati</taxon>
        <taxon>Bacillota</taxon>
        <taxon>Bacilli</taxon>
        <taxon>Bacillales</taxon>
        <taxon>Paenibacillaceae</taxon>
        <taxon>Brevibacillus</taxon>
    </lineage>
</organism>
<protein>
    <submittedName>
        <fullName evidence="2">Alanine acetyltransferase</fullName>
    </submittedName>
</protein>
<evidence type="ECO:0000259" key="1">
    <source>
        <dbReference type="PROSITE" id="PS51186"/>
    </source>
</evidence>
<dbReference type="PANTHER" id="PTHR43441">
    <property type="entry name" value="RIBOSOMAL-PROTEIN-SERINE ACETYLTRANSFERASE"/>
    <property type="match status" value="1"/>
</dbReference>
<dbReference type="AlphaFoldDB" id="A0A220MLB5"/>
<evidence type="ECO:0000313" key="3">
    <source>
        <dbReference type="Proteomes" id="UP000197781"/>
    </source>
</evidence>
<dbReference type="InterPro" id="IPR000182">
    <property type="entry name" value="GNAT_dom"/>
</dbReference>
<name>A0A220MLB5_9BACL</name>
<proteinExistence type="predicted"/>
<evidence type="ECO:0000313" key="2">
    <source>
        <dbReference type="EMBL" id="ASJ55672.1"/>
    </source>
</evidence>
<keyword evidence="2" id="KW-0808">Transferase</keyword>
<dbReference type="InterPro" id="IPR016181">
    <property type="entry name" value="Acyl_CoA_acyltransferase"/>
</dbReference>
<dbReference type="PANTHER" id="PTHR43441:SF12">
    <property type="entry name" value="RIBOSOMAL N-ACETYLTRANSFERASE YDAF-RELATED"/>
    <property type="match status" value="1"/>
</dbReference>
<dbReference type="InterPro" id="IPR051908">
    <property type="entry name" value="Ribosomal_N-acetyltransferase"/>
</dbReference>
<feature type="domain" description="N-acetyltransferase" evidence="1">
    <location>
        <begin position="24"/>
        <end position="171"/>
    </location>
</feature>
<gene>
    <name evidence="2" type="ORF">BP422_20240</name>
</gene>
<dbReference type="EMBL" id="CP018145">
    <property type="protein sequence ID" value="ASJ55672.1"/>
    <property type="molecule type" value="Genomic_DNA"/>
</dbReference>
<dbReference type="Gene3D" id="3.40.630.30">
    <property type="match status" value="1"/>
</dbReference>
<dbReference type="KEGG" id="bfm:BP422_20240"/>
<dbReference type="GO" id="GO:1990189">
    <property type="term" value="F:protein N-terminal-serine acetyltransferase activity"/>
    <property type="evidence" value="ECO:0007669"/>
    <property type="project" value="TreeGrafter"/>
</dbReference>
<dbReference type="Proteomes" id="UP000197781">
    <property type="component" value="Chromosome"/>
</dbReference>
<accession>A0A220MLB5</accession>
<dbReference type="PROSITE" id="PS51186">
    <property type="entry name" value="GNAT"/>
    <property type="match status" value="1"/>
</dbReference>
<dbReference type="GO" id="GO:0008999">
    <property type="term" value="F:protein-N-terminal-alanine acetyltransferase activity"/>
    <property type="evidence" value="ECO:0007669"/>
    <property type="project" value="TreeGrafter"/>
</dbReference>
<sequence>MQTIQRIAINEDTYLKQLELADAEELFLLTDSNRENLMEWLPWLNYTKKVEDSRQFIQATIHQYNDNRGINYGIWYQGRLAGTVGVHTVDWINKKTSIGYWLGAQFQGKGLMTEAVATYLDVLIFGSWDLEKVTIQAATENYKSRSIPERLGFQLEGILRRNEFLYDHYVDHATYSLLKEEWLGWKTDKKS</sequence>
<dbReference type="RefSeq" id="WP_088909310.1">
    <property type="nucleotide sequence ID" value="NZ_CP018145.1"/>
</dbReference>
<dbReference type="SUPFAM" id="SSF55729">
    <property type="entry name" value="Acyl-CoA N-acyltransferases (Nat)"/>
    <property type="match status" value="1"/>
</dbReference>
<reference evidence="2 3" key="1">
    <citation type="submission" date="2016-11" db="EMBL/GenBank/DDBJ databases">
        <authorList>
            <person name="Jaros S."/>
            <person name="Januszkiewicz K."/>
            <person name="Wedrychowicz H."/>
        </authorList>
    </citation>
    <scope>NUCLEOTIDE SEQUENCE [LARGE SCALE GENOMIC DNA]</scope>
    <source>
        <strain evidence="2 3">NF2</strain>
    </source>
</reference>
<dbReference type="GO" id="GO:0005737">
    <property type="term" value="C:cytoplasm"/>
    <property type="evidence" value="ECO:0007669"/>
    <property type="project" value="TreeGrafter"/>
</dbReference>